<keyword evidence="1" id="KW-0732">Signal</keyword>
<sequence length="393" mass="42798">MKKLLLFAAFLFCIASQAHSQDPDSLRTDLNQARHGRYVIRPAQIGFVPPLSTNGIDNARYSNRFSLNILGGYAAALDGVEFSGLFSLEKDYVKGAQFSGILNATRHEVDGAQFAGILNVAGGPLYGTQFGGIANVVGKSVKGAQFAGIANISGGQLTGVQAGGIANVTKENVKGAQIAGIANIAESVEGLQIAGIANVAKRVKGTQIGLINVAETVDGAQIGLLSLSKNGYHRFEVWTGDALHANIGFKMGGNRKFYNIFAIGAAWPKGDNVRWNSVRWGYGYGIGTNHFIGKRNQISIEAMSYQIQEEGNHWDELNLLNQARVSFIFPLHNRLALTVTPTFNVQVTQMQTNEGIGTQWVKWDVYDRTFSRRWSDEQTRVRMWPGLNVGIQF</sequence>
<accession>A0A3P1CDF1</accession>
<dbReference type="RefSeq" id="WP_124909041.1">
    <property type="nucleotide sequence ID" value="NZ_RQJP01000005.1"/>
</dbReference>
<dbReference type="Proteomes" id="UP000274271">
    <property type="component" value="Unassembled WGS sequence"/>
</dbReference>
<reference evidence="2 3" key="1">
    <citation type="submission" date="2018-11" db="EMBL/GenBank/DDBJ databases">
        <authorList>
            <person name="Zhou Z."/>
            <person name="Wang G."/>
        </authorList>
    </citation>
    <scope>NUCLEOTIDE SEQUENCE [LARGE SCALE GENOMIC DNA]</scope>
    <source>
        <strain evidence="2 3">KCTC42998</strain>
    </source>
</reference>
<dbReference type="OrthoDB" id="5505971at2"/>
<keyword evidence="3" id="KW-1185">Reference proteome</keyword>
<organism evidence="2 3">
    <name type="scientific">Larkinella knui</name>
    <dbReference type="NCBI Taxonomy" id="2025310"/>
    <lineage>
        <taxon>Bacteria</taxon>
        <taxon>Pseudomonadati</taxon>
        <taxon>Bacteroidota</taxon>
        <taxon>Cytophagia</taxon>
        <taxon>Cytophagales</taxon>
        <taxon>Spirosomataceae</taxon>
        <taxon>Larkinella</taxon>
    </lineage>
</organism>
<proteinExistence type="predicted"/>
<gene>
    <name evidence="2" type="ORF">EHT87_23080</name>
</gene>
<evidence type="ECO:0000313" key="3">
    <source>
        <dbReference type="Proteomes" id="UP000274271"/>
    </source>
</evidence>
<feature type="signal peptide" evidence="1">
    <location>
        <begin position="1"/>
        <end position="20"/>
    </location>
</feature>
<dbReference type="AlphaFoldDB" id="A0A3P1CDF1"/>
<protein>
    <submittedName>
        <fullName evidence="2">Uncharacterized protein</fullName>
    </submittedName>
</protein>
<dbReference type="EMBL" id="RQJP01000005">
    <property type="protein sequence ID" value="RRB11373.1"/>
    <property type="molecule type" value="Genomic_DNA"/>
</dbReference>
<name>A0A3P1CDF1_9BACT</name>
<evidence type="ECO:0000256" key="1">
    <source>
        <dbReference type="SAM" id="SignalP"/>
    </source>
</evidence>
<feature type="chain" id="PRO_5018277221" evidence="1">
    <location>
        <begin position="21"/>
        <end position="393"/>
    </location>
</feature>
<evidence type="ECO:0000313" key="2">
    <source>
        <dbReference type="EMBL" id="RRB11373.1"/>
    </source>
</evidence>
<comment type="caution">
    <text evidence="2">The sequence shown here is derived from an EMBL/GenBank/DDBJ whole genome shotgun (WGS) entry which is preliminary data.</text>
</comment>